<dbReference type="SUPFAM" id="SSF140736">
    <property type="entry name" value="Rv1873-like"/>
    <property type="match status" value="1"/>
</dbReference>
<dbReference type="Proteomes" id="UP000461409">
    <property type="component" value="Unassembled WGS sequence"/>
</dbReference>
<comment type="caution">
    <text evidence="1">The sequence shown here is derived from an EMBL/GenBank/DDBJ whole genome shotgun (WGS) entry which is preliminary data.</text>
</comment>
<accession>A0A844XHZ5</accession>
<dbReference type="InterPro" id="IPR014937">
    <property type="entry name" value="DUF1810"/>
</dbReference>
<protein>
    <submittedName>
        <fullName evidence="1">DUF1810 family protein</fullName>
    </submittedName>
</protein>
<reference evidence="1 2" key="2">
    <citation type="submission" date="2020-02" db="EMBL/GenBank/DDBJ databases">
        <title>Erythrobacter dongmakensis sp. nov., isolated from a tidal mudflat.</title>
        <authorList>
            <person name="Kim I.S."/>
        </authorList>
    </citation>
    <scope>NUCLEOTIDE SEQUENCE [LARGE SCALE GENOMIC DNA]</scope>
    <source>
        <strain evidence="1 2">GH3-10</strain>
    </source>
</reference>
<reference evidence="1 2" key="1">
    <citation type="submission" date="2019-12" db="EMBL/GenBank/DDBJ databases">
        <authorList>
            <person name="Lee S.D."/>
        </authorList>
    </citation>
    <scope>NUCLEOTIDE SEQUENCE [LARGE SCALE GENOMIC DNA]</scope>
    <source>
        <strain evidence="1 2">GH3-10</strain>
    </source>
</reference>
<dbReference type="InterPro" id="IPR036287">
    <property type="entry name" value="Rv1873-like_sf"/>
</dbReference>
<dbReference type="Pfam" id="PF08837">
    <property type="entry name" value="DUF1810"/>
    <property type="match status" value="1"/>
</dbReference>
<dbReference type="RefSeq" id="WP_160486785.1">
    <property type="nucleotide sequence ID" value="NZ_WUBR01000003.1"/>
</dbReference>
<organism evidence="1 2">
    <name type="scientific">Aurantiacibacter rhizosphaerae</name>
    <dbReference type="NCBI Taxonomy" id="2691582"/>
    <lineage>
        <taxon>Bacteria</taxon>
        <taxon>Pseudomonadati</taxon>
        <taxon>Pseudomonadota</taxon>
        <taxon>Alphaproteobacteria</taxon>
        <taxon>Sphingomonadales</taxon>
        <taxon>Erythrobacteraceae</taxon>
        <taxon>Aurantiacibacter</taxon>
    </lineage>
</organism>
<name>A0A844XHZ5_9SPHN</name>
<proteinExistence type="predicted"/>
<evidence type="ECO:0000313" key="1">
    <source>
        <dbReference type="EMBL" id="MWV29175.1"/>
    </source>
</evidence>
<evidence type="ECO:0000313" key="2">
    <source>
        <dbReference type="Proteomes" id="UP000461409"/>
    </source>
</evidence>
<dbReference type="PIRSF" id="PIRSF008546">
    <property type="entry name" value="UCP008546"/>
    <property type="match status" value="1"/>
</dbReference>
<sequence length="141" mass="15568">MTDTARLDRFVRAQAGKYDAVLAELRAGNKQTHWMWFIFPQILGLGLSANARTYAIRGREEAKAYLDHELLGPRLLECTRAMLDHAGSATPLTILGPIDSLKFRSSMTLFEAVADDPTPFASALDNLCDGGRDKATLEKLD</sequence>
<gene>
    <name evidence="1" type="ORF">GRF63_14820</name>
</gene>
<dbReference type="AlphaFoldDB" id="A0A844XHZ5"/>
<dbReference type="EMBL" id="WUBR01000003">
    <property type="protein sequence ID" value="MWV29175.1"/>
    <property type="molecule type" value="Genomic_DNA"/>
</dbReference>
<dbReference type="Gene3D" id="1.25.40.380">
    <property type="entry name" value="Protein of unknown function DUF1810"/>
    <property type="match status" value="1"/>
</dbReference>
<keyword evidence="2" id="KW-1185">Reference proteome</keyword>